<proteinExistence type="predicted"/>
<dbReference type="EMBL" id="LXQA010172058">
    <property type="protein sequence ID" value="MCI29369.1"/>
    <property type="molecule type" value="Genomic_DNA"/>
</dbReference>
<evidence type="ECO:0000256" key="1">
    <source>
        <dbReference type="SAM" id="MobiDB-lite"/>
    </source>
</evidence>
<evidence type="ECO:0000313" key="2">
    <source>
        <dbReference type="EMBL" id="MCI29369.1"/>
    </source>
</evidence>
<organism evidence="2 3">
    <name type="scientific">Trifolium medium</name>
    <dbReference type="NCBI Taxonomy" id="97028"/>
    <lineage>
        <taxon>Eukaryota</taxon>
        <taxon>Viridiplantae</taxon>
        <taxon>Streptophyta</taxon>
        <taxon>Embryophyta</taxon>
        <taxon>Tracheophyta</taxon>
        <taxon>Spermatophyta</taxon>
        <taxon>Magnoliopsida</taxon>
        <taxon>eudicotyledons</taxon>
        <taxon>Gunneridae</taxon>
        <taxon>Pentapetalae</taxon>
        <taxon>rosids</taxon>
        <taxon>fabids</taxon>
        <taxon>Fabales</taxon>
        <taxon>Fabaceae</taxon>
        <taxon>Papilionoideae</taxon>
        <taxon>50 kb inversion clade</taxon>
        <taxon>NPAAA clade</taxon>
        <taxon>Hologalegina</taxon>
        <taxon>IRL clade</taxon>
        <taxon>Trifolieae</taxon>
        <taxon>Trifolium</taxon>
    </lineage>
</organism>
<sequence length="73" mass="8197">MTVFPRLTSLILECLPEVTFFYPEIFSMESPKLKNLSVYKCPNLELFQGAHPDSDGEGESSSSSSVKRPHLFS</sequence>
<dbReference type="Proteomes" id="UP000265520">
    <property type="component" value="Unassembled WGS sequence"/>
</dbReference>
<feature type="non-terminal residue" evidence="2">
    <location>
        <position position="73"/>
    </location>
</feature>
<dbReference type="AlphaFoldDB" id="A0A392QZF9"/>
<feature type="region of interest" description="Disordered" evidence="1">
    <location>
        <begin position="50"/>
        <end position="73"/>
    </location>
</feature>
<name>A0A392QZF9_9FABA</name>
<accession>A0A392QZF9</accession>
<reference evidence="2 3" key="1">
    <citation type="journal article" date="2018" name="Front. Plant Sci.">
        <title>Red Clover (Trifolium pratense) and Zigzag Clover (T. medium) - A Picture of Genomic Similarities and Differences.</title>
        <authorList>
            <person name="Dluhosova J."/>
            <person name="Istvanek J."/>
            <person name="Nedelnik J."/>
            <person name="Repkova J."/>
        </authorList>
    </citation>
    <scope>NUCLEOTIDE SEQUENCE [LARGE SCALE GENOMIC DNA]</scope>
    <source>
        <strain evidence="3">cv. 10/8</strain>
        <tissue evidence="2">Leaf</tissue>
    </source>
</reference>
<evidence type="ECO:0000313" key="3">
    <source>
        <dbReference type="Proteomes" id="UP000265520"/>
    </source>
</evidence>
<keyword evidence="3" id="KW-1185">Reference proteome</keyword>
<comment type="caution">
    <text evidence="2">The sequence shown here is derived from an EMBL/GenBank/DDBJ whole genome shotgun (WGS) entry which is preliminary data.</text>
</comment>
<protein>
    <submittedName>
        <fullName evidence="2">Uncharacterized protein</fullName>
    </submittedName>
</protein>